<keyword evidence="2" id="KW-1185">Reference proteome</keyword>
<dbReference type="EMBL" id="CP007057">
    <property type="protein sequence ID" value="AHG01761.1"/>
    <property type="molecule type" value="Genomic_DNA"/>
</dbReference>
<dbReference type="SUPFAM" id="SSF52540">
    <property type="entry name" value="P-loop containing nucleoside triphosphate hydrolases"/>
    <property type="match status" value="1"/>
</dbReference>
<sequence length="468" mass="53700">MYTYSSISSGSTRAHDREPVAAAGVLVDEQPNYDSATTFDGIDLSVSTTAKFGGLTGRWWLVSLEDPPIDHREQATQNYERIQNEVISEAKRSILSEYRVDDFDSVLFITSAPRGGSSLLFDILRHHERTCSLDGEHDRWYTLNGICYPAFDSDVVPPDFESFDREKLLTDLLAEVGATERSGDRAHRVDNTLVRLPLQFPNRELPYERIREQLLEGVSLKKILEGFGIAPLQYDEYAERDADSPFETETIEDRPFVSSHRHKRGLTVDDFERTLILKASGDAYRLPWIREQLFPETDSKVVHLTRNPAASINGLYDGWQLHRGFQTYDVGDLDIDGYDGSLWCYDLPPGWVREGNLIDICLMQWTQAHRHILDGRDAFEDVLRVRFEDVLTDTESTITEIVEFADLGESALLSENVESPNKVMTTKEPRRARWRDREDLVMSALERADETYTGVLEELEYTEEREWI</sequence>
<dbReference type="Proteomes" id="UP000019024">
    <property type="component" value="Plasmid unnamed2"/>
</dbReference>
<organism evidence="1 2">
    <name type="scientific">Halostagnicola larsenii XH-48</name>
    <dbReference type="NCBI Taxonomy" id="797299"/>
    <lineage>
        <taxon>Archaea</taxon>
        <taxon>Methanobacteriati</taxon>
        <taxon>Methanobacteriota</taxon>
        <taxon>Stenosarchaea group</taxon>
        <taxon>Halobacteria</taxon>
        <taxon>Halobacteriales</taxon>
        <taxon>Natrialbaceae</taxon>
        <taxon>Halostagnicola</taxon>
    </lineage>
</organism>
<dbReference type="PATRIC" id="fig|797299.3.peg.3480"/>
<evidence type="ECO:0000313" key="1">
    <source>
        <dbReference type="EMBL" id="AHG01761.1"/>
    </source>
</evidence>
<keyword evidence="1" id="KW-0614">Plasmid</keyword>
<gene>
    <name evidence="1" type="ORF">HALLA_00285</name>
</gene>
<dbReference type="AlphaFoldDB" id="W0JSX3"/>
<dbReference type="InterPro" id="IPR027417">
    <property type="entry name" value="P-loop_NTPase"/>
</dbReference>
<geneLocation type="plasmid" evidence="1">
    <name>unnamed</name>
</geneLocation>
<proteinExistence type="predicted"/>
<dbReference type="HOGENOM" id="CLU_583444_0_0_2"/>
<reference evidence="1 2" key="1">
    <citation type="submission" date="2014-01" db="EMBL/GenBank/DDBJ databases">
        <authorList>
            <consortium name="DOE Joint Genome Institute"/>
            <person name="Anderson I."/>
            <person name="Huntemann M."/>
            <person name="Han J."/>
            <person name="Chen A."/>
            <person name="Kyrpides N."/>
            <person name="Mavromatis K."/>
            <person name="Markowitz V."/>
            <person name="Palaniappan K."/>
            <person name="Ivanova N."/>
            <person name="Schaumberg A."/>
            <person name="Pati A."/>
            <person name="Liolios K."/>
            <person name="Nordberg H.P."/>
            <person name="Cantor M.N."/>
            <person name="Hua S.X."/>
            <person name="Woyke T."/>
        </authorList>
    </citation>
    <scope>NUCLEOTIDE SEQUENCE [LARGE SCALE GENOMIC DNA]</scope>
    <source>
        <strain evidence="1 2">XH-48</strain>
        <plasmid evidence="2">2</plasmid>
    </source>
</reference>
<evidence type="ECO:0008006" key="3">
    <source>
        <dbReference type="Google" id="ProtNLM"/>
    </source>
</evidence>
<dbReference type="KEGG" id="hlr:HALLA_00285"/>
<protein>
    <recommendedName>
        <fullName evidence="3">Sulfotransferase domain-containing protein</fullName>
    </recommendedName>
</protein>
<accession>W0JSX3</accession>
<dbReference type="eggNOG" id="ENOG502N5PS">
    <property type="taxonomic scope" value="Archaea"/>
</dbReference>
<name>W0JSX3_9EURY</name>
<evidence type="ECO:0000313" key="2">
    <source>
        <dbReference type="Proteomes" id="UP000019024"/>
    </source>
</evidence>
<dbReference type="Gene3D" id="3.40.50.300">
    <property type="entry name" value="P-loop containing nucleotide triphosphate hydrolases"/>
    <property type="match status" value="1"/>
</dbReference>